<dbReference type="PANTHER" id="PTHR12904">
    <property type="match status" value="1"/>
</dbReference>
<dbReference type="AlphaFoldDB" id="A0A6A5HJB0"/>
<evidence type="ECO:0000313" key="1">
    <source>
        <dbReference type="EMBL" id="KAF1767231.1"/>
    </source>
</evidence>
<dbReference type="Gene3D" id="3.80.10.10">
    <property type="entry name" value="Ribonuclease Inhibitor"/>
    <property type="match status" value="1"/>
</dbReference>
<dbReference type="GeneID" id="9802140"/>
<organism evidence="1 2">
    <name type="scientific">Caenorhabditis remanei</name>
    <name type="common">Caenorhabditis vulgaris</name>
    <dbReference type="NCBI Taxonomy" id="31234"/>
    <lineage>
        <taxon>Eukaryota</taxon>
        <taxon>Metazoa</taxon>
        <taxon>Ecdysozoa</taxon>
        <taxon>Nematoda</taxon>
        <taxon>Chromadorea</taxon>
        <taxon>Rhabditida</taxon>
        <taxon>Rhabditina</taxon>
        <taxon>Rhabditomorpha</taxon>
        <taxon>Rhabditoidea</taxon>
        <taxon>Rhabditidae</taxon>
        <taxon>Peloderinae</taxon>
        <taxon>Caenorhabditis</taxon>
    </lineage>
</organism>
<gene>
    <name evidence="1" type="ORF">GCK72_007190</name>
</gene>
<comment type="caution">
    <text evidence="1">The sequence shown here is derived from an EMBL/GenBank/DDBJ whole genome shotgun (WGS) entry which is preliminary data.</text>
</comment>
<dbReference type="SUPFAM" id="SSF52047">
    <property type="entry name" value="RNI-like"/>
    <property type="match status" value="1"/>
</dbReference>
<sequence>MPFTARASEHRQEIHKIIDLVAFLKDVLNENSRQNLKHLNLSPKPSGRSEKYGLYDQFADGWARGIGQLLPSLKSLSIRQRITSETEFRDILKYFPGLTKLDLTHSALDSLAGVSKLKHLETLLIGGISIERSRDFRDIEYLEELKHLSFAANWTCYCCQNGNTVEMYIRHRIYLPKLESLDFSMTKEDDETVQWFVDTHPTLKCLSICETRKIQKIVYPGIAVYHTTTIGGSVKSLQYYLAIGNLNMVDAVLDRMYFQLRDEIGGASDEDLRECLGVINSAAESYSFLDRVYSHSCYSYKNMMQSKDVNIFEASDRKKMIDILLNHLTASLSPLKENISRKISYSWDVLNNRDLLFQAPHLKNTRICYLAMKTVELTDWEYSQPHLLVLDMLKGQADITSNEFNLIDVPQLKAKLRKVRDTKTSDKITKSAAKSVLEYVGIHL</sequence>
<dbReference type="PANTHER" id="PTHR12904:SF28">
    <property type="entry name" value="ATP SYNTHASE SUBUNIT ALPHA-RELATED"/>
    <property type="match status" value="1"/>
</dbReference>
<evidence type="ECO:0000313" key="2">
    <source>
        <dbReference type="Proteomes" id="UP000483820"/>
    </source>
</evidence>
<dbReference type="RefSeq" id="XP_053590223.1">
    <property type="nucleotide sequence ID" value="XM_053726029.1"/>
</dbReference>
<name>A0A6A5HJB0_CAERE</name>
<accession>A0A6A5HJB0</accession>
<dbReference type="CTD" id="9802140"/>
<dbReference type="InterPro" id="IPR032675">
    <property type="entry name" value="LRR_dom_sf"/>
</dbReference>
<dbReference type="GO" id="GO:0031462">
    <property type="term" value="C:Cul2-RING ubiquitin ligase complex"/>
    <property type="evidence" value="ECO:0007669"/>
    <property type="project" value="TreeGrafter"/>
</dbReference>
<dbReference type="Proteomes" id="UP000483820">
    <property type="component" value="Chromosome II"/>
</dbReference>
<dbReference type="EMBL" id="WUAV01000002">
    <property type="protein sequence ID" value="KAF1767231.1"/>
    <property type="molecule type" value="Genomic_DNA"/>
</dbReference>
<reference evidence="1 2" key="1">
    <citation type="submission" date="2019-12" db="EMBL/GenBank/DDBJ databases">
        <title>Chromosome-level assembly of the Caenorhabditis remanei genome.</title>
        <authorList>
            <person name="Teterina A.A."/>
            <person name="Willis J.H."/>
            <person name="Phillips P.C."/>
        </authorList>
    </citation>
    <scope>NUCLEOTIDE SEQUENCE [LARGE SCALE GENOMIC DNA]</scope>
    <source>
        <strain evidence="1 2">PX506</strain>
        <tissue evidence="1">Whole organism</tissue>
    </source>
</reference>
<dbReference type="KEGG" id="crq:GCK72_007190"/>
<protein>
    <submittedName>
        <fullName evidence="1">Uncharacterized protein</fullName>
    </submittedName>
</protein>
<dbReference type="InterPro" id="IPR051341">
    <property type="entry name" value="Zyg-11_UBL_adapter"/>
</dbReference>
<proteinExistence type="predicted"/>